<dbReference type="Proteomes" id="UP001060215">
    <property type="component" value="Chromosome 7"/>
</dbReference>
<sequence length="378" mass="41427">MSMEVYKRAKPYLAMILLQFGYAGLGIVAKFGLNQGMSHYTFAVYRNVVAALVFAPFALLFERKVRPRMTTSVFLKIMLLGLLEPVIDQNLFYTGMKYTTATFATAMSNIVPAITFLMAWILRLEKVNLRSTHSQAKVVGTFFTVGGAMIMTLIKGALIGLPWTKMNSHGPITNTTTSANQQDLIKGSLMIAAGCFCWAAFFILQAITLKSYPAELSLTTLICMLGSLQGTILTLVVERGNMAIWSLSWDTKLIGALYGGIICSGVSYCISGVVMKERGPVFVTAFNPLSMVIIAIIGSFVLAEQTYVGSVVGAIVIVIGLYLVIWGKSKDEHSSKSDNDQRVSFDQHDCMNHNTETETSGHEFVKGITRVMPKDEVV</sequence>
<protein>
    <submittedName>
        <fullName evidence="1">WAT1-related protein</fullName>
    </submittedName>
</protein>
<dbReference type="EMBL" id="CM045764">
    <property type="protein sequence ID" value="KAI8006429.1"/>
    <property type="molecule type" value="Genomic_DNA"/>
</dbReference>
<organism evidence="1 2">
    <name type="scientific">Camellia lanceoleosa</name>
    <dbReference type="NCBI Taxonomy" id="1840588"/>
    <lineage>
        <taxon>Eukaryota</taxon>
        <taxon>Viridiplantae</taxon>
        <taxon>Streptophyta</taxon>
        <taxon>Embryophyta</taxon>
        <taxon>Tracheophyta</taxon>
        <taxon>Spermatophyta</taxon>
        <taxon>Magnoliopsida</taxon>
        <taxon>eudicotyledons</taxon>
        <taxon>Gunneridae</taxon>
        <taxon>Pentapetalae</taxon>
        <taxon>asterids</taxon>
        <taxon>Ericales</taxon>
        <taxon>Theaceae</taxon>
        <taxon>Camellia</taxon>
    </lineage>
</organism>
<gene>
    <name evidence="1" type="ORF">LOK49_LG07G00985</name>
</gene>
<reference evidence="1 2" key="1">
    <citation type="journal article" date="2022" name="Plant J.">
        <title>Chromosome-level genome of Camellia lanceoleosa provides a valuable resource for understanding genome evolution and self-incompatibility.</title>
        <authorList>
            <person name="Gong W."/>
            <person name="Xiao S."/>
            <person name="Wang L."/>
            <person name="Liao Z."/>
            <person name="Chang Y."/>
            <person name="Mo W."/>
            <person name="Hu G."/>
            <person name="Li W."/>
            <person name="Zhao G."/>
            <person name="Zhu H."/>
            <person name="Hu X."/>
            <person name="Ji K."/>
            <person name="Xiang X."/>
            <person name="Song Q."/>
            <person name="Yuan D."/>
            <person name="Jin S."/>
            <person name="Zhang L."/>
        </authorList>
    </citation>
    <scope>NUCLEOTIDE SEQUENCE [LARGE SCALE GENOMIC DNA]</scope>
    <source>
        <strain evidence="1">SQ_2022a</strain>
    </source>
</reference>
<accession>A0ACC0H0D3</accession>
<proteinExistence type="predicted"/>
<name>A0ACC0H0D3_9ERIC</name>
<evidence type="ECO:0000313" key="1">
    <source>
        <dbReference type="EMBL" id="KAI8006429.1"/>
    </source>
</evidence>
<keyword evidence="2" id="KW-1185">Reference proteome</keyword>
<evidence type="ECO:0000313" key="2">
    <source>
        <dbReference type="Proteomes" id="UP001060215"/>
    </source>
</evidence>
<comment type="caution">
    <text evidence="1">The sequence shown here is derived from an EMBL/GenBank/DDBJ whole genome shotgun (WGS) entry which is preliminary data.</text>
</comment>